<name>A0A2T5GAS1_9BACL</name>
<dbReference type="Proteomes" id="UP000244016">
    <property type="component" value="Unassembled WGS sequence"/>
</dbReference>
<evidence type="ECO:0000313" key="1">
    <source>
        <dbReference type="EMBL" id="PTQ53283.1"/>
    </source>
</evidence>
<gene>
    <name evidence="1" type="ORF">BLITH_0363</name>
</gene>
<reference evidence="1 2" key="1">
    <citation type="submission" date="2017-08" db="EMBL/GenBank/DDBJ databases">
        <title>Burning lignite coal seam in the remote Altai Mountains harbors a hydrogen-driven thermophilic microbial community.</title>
        <authorList>
            <person name="Kadnikov V.V."/>
            <person name="Mardanov A.V."/>
            <person name="Ivasenko D."/>
            <person name="Beletsky A.V."/>
            <person name="Karnachuk O.V."/>
            <person name="Ravin N.V."/>
        </authorList>
    </citation>
    <scope>NUCLEOTIDE SEQUENCE [LARGE SCALE GENOMIC DNA]</scope>
    <source>
        <strain evidence="1">AL31</strain>
    </source>
</reference>
<evidence type="ECO:0000313" key="2">
    <source>
        <dbReference type="Proteomes" id="UP000244016"/>
    </source>
</evidence>
<sequence length="43" mass="4951">MNGDVQLRRYLSFSGDAPDVCRRTCPPPARRRCFSPVRRPRCG</sequence>
<dbReference type="AlphaFoldDB" id="A0A2T5GAS1"/>
<dbReference type="EMBL" id="PEBW01000001">
    <property type="protein sequence ID" value="PTQ53283.1"/>
    <property type="molecule type" value="Genomic_DNA"/>
</dbReference>
<protein>
    <submittedName>
        <fullName evidence="1">Uncharacterized protein</fullName>
    </submittedName>
</protein>
<accession>A0A2T5GAS1</accession>
<proteinExistence type="predicted"/>
<comment type="caution">
    <text evidence="1">The sequence shown here is derived from an EMBL/GenBank/DDBJ whole genome shotgun (WGS) entry which is preliminary data.</text>
</comment>
<organism evidence="1 2">
    <name type="scientific">Brockia lithotrophica</name>
    <dbReference type="NCBI Taxonomy" id="933949"/>
    <lineage>
        <taxon>Bacteria</taxon>
        <taxon>Bacillati</taxon>
        <taxon>Bacillota</taxon>
        <taxon>Bacilli</taxon>
        <taxon>Bacillales</taxon>
        <taxon>Bacillales Family X. Incertae Sedis</taxon>
        <taxon>Brockia</taxon>
    </lineage>
</organism>